<feature type="region of interest" description="Disordered" evidence="1">
    <location>
        <begin position="1"/>
        <end position="20"/>
    </location>
</feature>
<sequence length="118" mass="12511">MRTDPGFSRNVTVASGQGTGPDEAVFAVCWPELSQKATGGWRMSGVLHGRLHFLTPRWGKPSYLSGADGGAVFSHSAAMACSSKAGAAFTKATKRSAANDSWLAVRRPRAVPRRAHGR</sequence>
<dbReference type="EMBL" id="BMRP01000002">
    <property type="protein sequence ID" value="GGU47757.1"/>
    <property type="molecule type" value="Genomic_DNA"/>
</dbReference>
<name>A0ABQ2US58_9ACTN</name>
<evidence type="ECO:0000313" key="2">
    <source>
        <dbReference type="EMBL" id="GGU47757.1"/>
    </source>
</evidence>
<protein>
    <submittedName>
        <fullName evidence="2">Uncharacterized protein</fullName>
    </submittedName>
</protein>
<evidence type="ECO:0000256" key="1">
    <source>
        <dbReference type="SAM" id="MobiDB-lite"/>
    </source>
</evidence>
<dbReference type="Proteomes" id="UP000654471">
    <property type="component" value="Unassembled WGS sequence"/>
</dbReference>
<gene>
    <name evidence="2" type="ORF">GCM10010211_09760</name>
</gene>
<evidence type="ECO:0000313" key="3">
    <source>
        <dbReference type="Proteomes" id="UP000654471"/>
    </source>
</evidence>
<comment type="caution">
    <text evidence="2">The sequence shown here is derived from an EMBL/GenBank/DDBJ whole genome shotgun (WGS) entry which is preliminary data.</text>
</comment>
<organism evidence="2 3">
    <name type="scientific">Streptomyces albospinus</name>
    <dbReference type="NCBI Taxonomy" id="285515"/>
    <lineage>
        <taxon>Bacteria</taxon>
        <taxon>Bacillati</taxon>
        <taxon>Actinomycetota</taxon>
        <taxon>Actinomycetes</taxon>
        <taxon>Kitasatosporales</taxon>
        <taxon>Streptomycetaceae</taxon>
        <taxon>Streptomyces</taxon>
    </lineage>
</organism>
<keyword evidence="3" id="KW-1185">Reference proteome</keyword>
<dbReference type="RefSeq" id="WP_189296674.1">
    <property type="nucleotide sequence ID" value="NZ_BMRP01000002.1"/>
</dbReference>
<proteinExistence type="predicted"/>
<accession>A0ABQ2US58</accession>
<reference evidence="3" key="1">
    <citation type="journal article" date="2019" name="Int. J. Syst. Evol. Microbiol.">
        <title>The Global Catalogue of Microorganisms (GCM) 10K type strain sequencing project: providing services to taxonomists for standard genome sequencing and annotation.</title>
        <authorList>
            <consortium name="The Broad Institute Genomics Platform"/>
            <consortium name="The Broad Institute Genome Sequencing Center for Infectious Disease"/>
            <person name="Wu L."/>
            <person name="Ma J."/>
        </authorList>
    </citation>
    <scope>NUCLEOTIDE SEQUENCE [LARGE SCALE GENOMIC DNA]</scope>
    <source>
        <strain evidence="3">JCM 3399</strain>
    </source>
</reference>